<keyword evidence="3" id="KW-1185">Reference proteome</keyword>
<gene>
    <name evidence="2" type="ORF">GCM10010211_85320</name>
</gene>
<organism evidence="2 3">
    <name type="scientific">Streptomyces albospinus</name>
    <dbReference type="NCBI Taxonomy" id="285515"/>
    <lineage>
        <taxon>Bacteria</taxon>
        <taxon>Bacillati</taxon>
        <taxon>Actinomycetota</taxon>
        <taxon>Actinomycetes</taxon>
        <taxon>Kitasatosporales</taxon>
        <taxon>Streptomycetaceae</taxon>
        <taxon>Streptomyces</taxon>
    </lineage>
</organism>
<accession>A0ABQ2VRS8</accession>
<sequence>MELPAQAAPGVEVLAAAAADTACELADAAAAWNLTAAEDTADAIDTLAEALGAIDPEAARLLAANPAATKALLRHLGQDQDDNPDRPSPRPSRPLRRRLGHGWQGIRVPSADRGRLMCPNRRHRAHSVTAAGPMSSTRGTRYGRYNDARRGGFRWAIGSIGACWSASVSASAGQ</sequence>
<protein>
    <submittedName>
        <fullName evidence="2">Uncharacterized protein</fullName>
    </submittedName>
</protein>
<dbReference type="Proteomes" id="UP000654471">
    <property type="component" value="Unassembled WGS sequence"/>
</dbReference>
<reference evidence="3" key="1">
    <citation type="journal article" date="2019" name="Int. J. Syst. Evol. Microbiol.">
        <title>The Global Catalogue of Microorganisms (GCM) 10K type strain sequencing project: providing services to taxonomists for standard genome sequencing and annotation.</title>
        <authorList>
            <consortium name="The Broad Institute Genomics Platform"/>
            <consortium name="The Broad Institute Genome Sequencing Center for Infectious Disease"/>
            <person name="Wu L."/>
            <person name="Ma J."/>
        </authorList>
    </citation>
    <scope>NUCLEOTIDE SEQUENCE [LARGE SCALE GENOMIC DNA]</scope>
    <source>
        <strain evidence="3">JCM 3399</strain>
    </source>
</reference>
<proteinExistence type="predicted"/>
<comment type="caution">
    <text evidence="2">The sequence shown here is derived from an EMBL/GenBank/DDBJ whole genome shotgun (WGS) entry which is preliminary data.</text>
</comment>
<name>A0ABQ2VRS8_9ACTN</name>
<evidence type="ECO:0000313" key="2">
    <source>
        <dbReference type="EMBL" id="GGV05319.1"/>
    </source>
</evidence>
<dbReference type="RefSeq" id="WP_189308764.1">
    <property type="nucleotide sequence ID" value="NZ_BMRP01000108.1"/>
</dbReference>
<evidence type="ECO:0000256" key="1">
    <source>
        <dbReference type="SAM" id="MobiDB-lite"/>
    </source>
</evidence>
<feature type="region of interest" description="Disordered" evidence="1">
    <location>
        <begin position="75"/>
        <end position="100"/>
    </location>
</feature>
<evidence type="ECO:0000313" key="3">
    <source>
        <dbReference type="Proteomes" id="UP000654471"/>
    </source>
</evidence>
<dbReference type="EMBL" id="BMRP01000108">
    <property type="protein sequence ID" value="GGV05319.1"/>
    <property type="molecule type" value="Genomic_DNA"/>
</dbReference>